<dbReference type="PANTHER" id="PTHR37418:SF2">
    <property type="entry name" value="3-KETO-5-AMINOHEXANOATE CLEAVAGE ENZYME"/>
    <property type="match status" value="1"/>
</dbReference>
<sequence length="309" mass="33785">MQPNMYPDEKVVLTIATTGGLHGREANSALPEQPEDIIAAFEQCFAAGATVAHIHVRDREGRTSADPAIYSGVIAGIKERCPGMITQVGNGIGIRREGDGTWSGFTQEQRMALLDMDVVPDMLTVNAGTFHFAHKDAEFLFDNSKAWNRDFITACKERGIVNELEVYDISHIANMLQLRDEGILEGTLHFSFVMGINGGMPADPRYLMMMLDAIPEDSSWQIVSVGRSQLPLTSMAVCMGGNMRTGFEDTVFYRRGELAESNAQLVERAVRIIRELGRDVATIDEARRMHHMAPVGAKAAVGTKAAVGA</sequence>
<dbReference type="Pfam" id="PF05853">
    <property type="entry name" value="BKACE"/>
    <property type="match status" value="1"/>
</dbReference>
<dbReference type="InterPro" id="IPR013785">
    <property type="entry name" value="Aldolase_TIM"/>
</dbReference>
<comment type="caution">
    <text evidence="5">The sequence shown here is derived from an EMBL/GenBank/DDBJ whole genome shotgun (WGS) entry which is preliminary data.</text>
</comment>
<dbReference type="EMBL" id="PNRF01000042">
    <property type="protein sequence ID" value="PMR72752.1"/>
    <property type="molecule type" value="Genomic_DNA"/>
</dbReference>
<protein>
    <submittedName>
        <fullName evidence="5">3-keto-5-aminohexanoate cleavage protein</fullName>
    </submittedName>
</protein>
<dbReference type="Proteomes" id="UP000235803">
    <property type="component" value="Unassembled WGS sequence"/>
</dbReference>
<evidence type="ECO:0000313" key="6">
    <source>
        <dbReference type="Proteomes" id="UP000235803"/>
    </source>
</evidence>
<dbReference type="GO" id="GO:0046872">
    <property type="term" value="F:metal ion binding"/>
    <property type="evidence" value="ECO:0007669"/>
    <property type="project" value="UniProtKB-KW"/>
</dbReference>
<keyword evidence="3" id="KW-0479">Metal-binding</keyword>
<dbReference type="RefSeq" id="WP_102655173.1">
    <property type="nucleotide sequence ID" value="NZ_PNRF01000042.1"/>
</dbReference>
<evidence type="ECO:0000313" key="5">
    <source>
        <dbReference type="EMBL" id="PMR72752.1"/>
    </source>
</evidence>
<dbReference type="OrthoDB" id="9155960at2"/>
<name>A0A2N7TX42_9GAMM</name>
<accession>A0A2N7TX42</accession>
<keyword evidence="4" id="KW-0862">Zinc</keyword>
<dbReference type="Gene3D" id="3.20.20.70">
    <property type="entry name" value="Aldolase class I"/>
    <property type="match status" value="1"/>
</dbReference>
<dbReference type="AlphaFoldDB" id="A0A2N7TX42"/>
<comment type="cofactor">
    <cofactor evidence="1">
        <name>Zn(2+)</name>
        <dbReference type="ChEBI" id="CHEBI:29105"/>
    </cofactor>
</comment>
<evidence type="ECO:0000256" key="2">
    <source>
        <dbReference type="ARBA" id="ARBA00022679"/>
    </source>
</evidence>
<dbReference type="PANTHER" id="PTHR37418">
    <property type="entry name" value="3-KETO-5-AMINOHEXANOATE CLEAVAGE ENZYME-RELATED"/>
    <property type="match status" value="1"/>
</dbReference>
<keyword evidence="2" id="KW-0808">Transferase</keyword>
<evidence type="ECO:0000256" key="1">
    <source>
        <dbReference type="ARBA" id="ARBA00001947"/>
    </source>
</evidence>
<keyword evidence="6" id="KW-1185">Reference proteome</keyword>
<evidence type="ECO:0000256" key="3">
    <source>
        <dbReference type="ARBA" id="ARBA00022723"/>
    </source>
</evidence>
<gene>
    <name evidence="5" type="ORF">C1H69_20110</name>
</gene>
<organism evidence="5 6">
    <name type="scientific">Billgrantia endophytica</name>
    <dbReference type="NCBI Taxonomy" id="2033802"/>
    <lineage>
        <taxon>Bacteria</taxon>
        <taxon>Pseudomonadati</taxon>
        <taxon>Pseudomonadota</taxon>
        <taxon>Gammaproteobacteria</taxon>
        <taxon>Oceanospirillales</taxon>
        <taxon>Halomonadaceae</taxon>
        <taxon>Billgrantia</taxon>
    </lineage>
</organism>
<reference evidence="5 6" key="1">
    <citation type="submission" date="2018-01" db="EMBL/GenBank/DDBJ databases">
        <title>Halomonas endophytica sp. nov., isolated from storage liquid in the stems of Populus euphratica.</title>
        <authorList>
            <person name="Chen C."/>
        </authorList>
    </citation>
    <scope>NUCLEOTIDE SEQUENCE [LARGE SCALE GENOMIC DNA]</scope>
    <source>
        <strain evidence="5 6">MC28</strain>
    </source>
</reference>
<dbReference type="GO" id="GO:0043720">
    <property type="term" value="F:3-keto-5-aminohexanoate cleavage activity"/>
    <property type="evidence" value="ECO:0007669"/>
    <property type="project" value="InterPro"/>
</dbReference>
<proteinExistence type="predicted"/>
<evidence type="ECO:0000256" key="4">
    <source>
        <dbReference type="ARBA" id="ARBA00022833"/>
    </source>
</evidence>
<dbReference type="InterPro" id="IPR008567">
    <property type="entry name" value="BKACE"/>
</dbReference>